<feature type="domain" description="Lipoyl-binding" evidence="6">
    <location>
        <begin position="5"/>
        <end position="80"/>
    </location>
</feature>
<dbReference type="Pfam" id="PF02817">
    <property type="entry name" value="E3_binding"/>
    <property type="match status" value="1"/>
</dbReference>
<evidence type="ECO:0000313" key="8">
    <source>
        <dbReference type="EMBL" id="MBB3051954.1"/>
    </source>
</evidence>
<dbReference type="PANTHER" id="PTHR23151">
    <property type="entry name" value="DIHYDROLIPOAMIDE ACETYL/SUCCINYL-TRANSFERASE-RELATED"/>
    <property type="match status" value="1"/>
</dbReference>
<dbReference type="EC" id="2.3.1.-" evidence="4"/>
<reference evidence="8 9" key="1">
    <citation type="submission" date="2020-08" db="EMBL/GenBank/DDBJ databases">
        <title>Genomic Encyclopedia of Type Strains, Phase III (KMG-III): the genomes of soil and plant-associated and newly described type strains.</title>
        <authorList>
            <person name="Whitman W."/>
        </authorList>
    </citation>
    <scope>NUCLEOTIDE SEQUENCE [LARGE SCALE GENOMIC DNA]</scope>
    <source>
        <strain evidence="8 9">CECT 8577</strain>
    </source>
</reference>
<proteinExistence type="inferred from homology"/>
<accession>A0A839S3Q8</accession>
<evidence type="ECO:0000313" key="9">
    <source>
        <dbReference type="Proteomes" id="UP000550714"/>
    </source>
</evidence>
<feature type="compositionally biased region" description="Low complexity" evidence="5">
    <location>
        <begin position="102"/>
        <end position="118"/>
    </location>
</feature>
<comment type="caution">
    <text evidence="8">The sequence shown here is derived from an EMBL/GenBank/DDBJ whole genome shotgun (WGS) entry which is preliminary data.</text>
</comment>
<gene>
    <name evidence="8" type="ORF">FHS23_002983</name>
</gene>
<comment type="cofactor">
    <cofactor evidence="1 4">
        <name>(R)-lipoate</name>
        <dbReference type="ChEBI" id="CHEBI:83088"/>
    </cofactor>
</comment>
<keyword evidence="3 4" id="KW-0450">Lipoyl</keyword>
<dbReference type="InterPro" id="IPR045257">
    <property type="entry name" value="E2/Pdx1"/>
</dbReference>
<dbReference type="Gene3D" id="2.40.50.100">
    <property type="match status" value="1"/>
</dbReference>
<dbReference type="GO" id="GO:0016746">
    <property type="term" value="F:acyltransferase activity"/>
    <property type="evidence" value="ECO:0007669"/>
    <property type="project" value="UniProtKB-KW"/>
</dbReference>
<keyword evidence="8" id="KW-0670">Pyruvate</keyword>
<protein>
    <recommendedName>
        <fullName evidence="4">Dihydrolipoamide acetyltransferase component of pyruvate dehydrogenase complex</fullName>
        <ecNumber evidence="4">2.3.1.-</ecNumber>
    </recommendedName>
</protein>
<dbReference type="InterPro" id="IPR011053">
    <property type="entry name" value="Single_hybrid_motif"/>
</dbReference>
<dbReference type="GO" id="GO:0006086">
    <property type="term" value="P:pyruvate decarboxylation to acetyl-CoA"/>
    <property type="evidence" value="ECO:0007669"/>
    <property type="project" value="InterPro"/>
</dbReference>
<dbReference type="Pfam" id="PF00364">
    <property type="entry name" value="Biotin_lipoyl"/>
    <property type="match status" value="1"/>
</dbReference>
<feature type="region of interest" description="Disordered" evidence="5">
    <location>
        <begin position="88"/>
        <end position="151"/>
    </location>
</feature>
<dbReference type="SUPFAM" id="SSF51230">
    <property type="entry name" value="Single hybrid motif"/>
    <property type="match status" value="1"/>
</dbReference>
<evidence type="ECO:0000256" key="4">
    <source>
        <dbReference type="RuleBase" id="RU003423"/>
    </source>
</evidence>
<dbReference type="InterPro" id="IPR000089">
    <property type="entry name" value="Biotin_lipoyl"/>
</dbReference>
<evidence type="ECO:0000256" key="3">
    <source>
        <dbReference type="ARBA" id="ARBA00022823"/>
    </source>
</evidence>
<dbReference type="Pfam" id="PF00198">
    <property type="entry name" value="2-oxoacid_dh"/>
    <property type="match status" value="1"/>
</dbReference>
<dbReference type="PROSITE" id="PS50968">
    <property type="entry name" value="BIOTINYL_LIPOYL"/>
    <property type="match status" value="1"/>
</dbReference>
<dbReference type="SUPFAM" id="SSF52777">
    <property type="entry name" value="CoA-dependent acyltransferases"/>
    <property type="match status" value="1"/>
</dbReference>
<dbReference type="InterPro" id="IPR003016">
    <property type="entry name" value="2-oxoA_DH_lipoyl-BS"/>
</dbReference>
<sequence>MVNNQVPLVMPKMSMTMTEGVFVAWHKAEGDEVRQGEVVCEVTTDKVDMEVEATVDGVLARLVAAPEDVIAVGDPIAYVDSEADDLLDGLFDGPAPEPEPTATPESTATPDPTVPEPVVSREPEPTPEPATLGVNGAGGAAPARPPAAVPAARRLAGERGLDLASLTPTGPWHTIRVADLPAEEFRTGEFRAEELRTEERRGAGRSPEPAAFANAPARRRDGRAAIARRMTASADVPQFVLYRDVDLEEAQRLRGGVSWTVVFTRVLAAALRRHPQLNATWTGDGVQPCDRLSLAIAVDTERGLLAPVLTDPDSGDLPTLARRIDDVVTRARTGRLELSELSATASSTVSNLGGSGVGGFQALLTPPQATALAVGTVEPRAVPVPGGIGTRLRCTLGLSVDHRVADGVAGARLLATIGELLGGGLG</sequence>
<dbReference type="SUPFAM" id="SSF47005">
    <property type="entry name" value="Peripheral subunit-binding domain of 2-oxo acid dehydrogenase complex"/>
    <property type="match status" value="1"/>
</dbReference>
<dbReference type="PANTHER" id="PTHR23151:SF90">
    <property type="entry name" value="DIHYDROLIPOYLLYSINE-RESIDUE ACETYLTRANSFERASE COMPONENT OF PYRUVATE DEHYDROGENASE COMPLEX, MITOCHONDRIAL-RELATED"/>
    <property type="match status" value="1"/>
</dbReference>
<dbReference type="GO" id="GO:0045254">
    <property type="term" value="C:pyruvate dehydrogenase complex"/>
    <property type="evidence" value="ECO:0007669"/>
    <property type="project" value="InterPro"/>
</dbReference>
<keyword evidence="4 8" id="KW-0808">Transferase</keyword>
<comment type="similarity">
    <text evidence="2 4">Belongs to the 2-oxoacid dehydrogenase family.</text>
</comment>
<evidence type="ECO:0000256" key="1">
    <source>
        <dbReference type="ARBA" id="ARBA00001938"/>
    </source>
</evidence>
<evidence type="ECO:0000256" key="2">
    <source>
        <dbReference type="ARBA" id="ARBA00007317"/>
    </source>
</evidence>
<dbReference type="Gene3D" id="4.10.320.10">
    <property type="entry name" value="E3-binding domain"/>
    <property type="match status" value="1"/>
</dbReference>
<dbReference type="PROSITE" id="PS00189">
    <property type="entry name" value="LIPOYL"/>
    <property type="match status" value="1"/>
</dbReference>
<dbReference type="RefSeq" id="WP_183655006.1">
    <property type="nucleotide sequence ID" value="NZ_JACHWU010000003.1"/>
</dbReference>
<keyword evidence="4 8" id="KW-0012">Acyltransferase</keyword>
<dbReference type="Gene3D" id="3.30.559.10">
    <property type="entry name" value="Chloramphenicol acetyltransferase-like domain"/>
    <property type="match status" value="1"/>
</dbReference>
<feature type="region of interest" description="Disordered" evidence="5">
    <location>
        <begin position="195"/>
        <end position="219"/>
    </location>
</feature>
<evidence type="ECO:0000259" key="6">
    <source>
        <dbReference type="PROSITE" id="PS50968"/>
    </source>
</evidence>
<feature type="domain" description="Peripheral subunit-binding (PSBD)" evidence="7">
    <location>
        <begin position="147"/>
        <end position="184"/>
    </location>
</feature>
<dbReference type="AlphaFoldDB" id="A0A839S3Q8"/>
<dbReference type="Proteomes" id="UP000550714">
    <property type="component" value="Unassembled WGS sequence"/>
</dbReference>
<dbReference type="CDD" id="cd06849">
    <property type="entry name" value="lipoyl_domain"/>
    <property type="match status" value="1"/>
</dbReference>
<dbReference type="InterPro" id="IPR001078">
    <property type="entry name" value="2-oxoacid_DH_actylTfrase"/>
</dbReference>
<dbReference type="PROSITE" id="PS51826">
    <property type="entry name" value="PSBD"/>
    <property type="match status" value="1"/>
</dbReference>
<evidence type="ECO:0000256" key="5">
    <source>
        <dbReference type="SAM" id="MobiDB-lite"/>
    </source>
</evidence>
<keyword evidence="9" id="KW-1185">Reference proteome</keyword>
<name>A0A839S3Q8_9PSEU</name>
<dbReference type="EMBL" id="JACHWU010000003">
    <property type="protein sequence ID" value="MBB3051954.1"/>
    <property type="molecule type" value="Genomic_DNA"/>
</dbReference>
<dbReference type="InterPro" id="IPR036625">
    <property type="entry name" value="E3-bd_dom_sf"/>
</dbReference>
<dbReference type="InterPro" id="IPR004167">
    <property type="entry name" value="PSBD"/>
</dbReference>
<dbReference type="InterPro" id="IPR023213">
    <property type="entry name" value="CAT-like_dom_sf"/>
</dbReference>
<feature type="compositionally biased region" description="Low complexity" evidence="5">
    <location>
        <begin position="207"/>
        <end position="216"/>
    </location>
</feature>
<organism evidence="8 9">
    <name type="scientific">Prauserella isguenensis</name>
    <dbReference type="NCBI Taxonomy" id="1470180"/>
    <lineage>
        <taxon>Bacteria</taxon>
        <taxon>Bacillati</taxon>
        <taxon>Actinomycetota</taxon>
        <taxon>Actinomycetes</taxon>
        <taxon>Pseudonocardiales</taxon>
        <taxon>Pseudonocardiaceae</taxon>
        <taxon>Prauserella</taxon>
    </lineage>
</organism>
<evidence type="ECO:0000259" key="7">
    <source>
        <dbReference type="PROSITE" id="PS51826"/>
    </source>
</evidence>